<evidence type="ECO:0000313" key="2">
    <source>
        <dbReference type="EMBL" id="CAG2066106.1"/>
    </source>
</evidence>
<organism evidence="2 3">
    <name type="scientific">Timema podura</name>
    <name type="common">Walking stick</name>
    <dbReference type="NCBI Taxonomy" id="61482"/>
    <lineage>
        <taxon>Eukaryota</taxon>
        <taxon>Metazoa</taxon>
        <taxon>Ecdysozoa</taxon>
        <taxon>Arthropoda</taxon>
        <taxon>Hexapoda</taxon>
        <taxon>Insecta</taxon>
        <taxon>Pterygota</taxon>
        <taxon>Neoptera</taxon>
        <taxon>Polyneoptera</taxon>
        <taxon>Phasmatodea</taxon>
        <taxon>Timematodea</taxon>
        <taxon>Timematoidea</taxon>
        <taxon>Timematidae</taxon>
        <taxon>Timema</taxon>
    </lineage>
</organism>
<protein>
    <submittedName>
        <fullName evidence="2">Uncharacterized protein</fullName>
    </submittedName>
</protein>
<dbReference type="EMBL" id="CAJPIN010050488">
    <property type="protein sequence ID" value="CAG2066106.1"/>
    <property type="molecule type" value="Genomic_DNA"/>
</dbReference>
<evidence type="ECO:0000313" key="3">
    <source>
        <dbReference type="Proteomes" id="UP001153148"/>
    </source>
</evidence>
<evidence type="ECO:0000256" key="1">
    <source>
        <dbReference type="SAM" id="MobiDB-lite"/>
    </source>
</evidence>
<reference evidence="2" key="1">
    <citation type="submission" date="2021-03" db="EMBL/GenBank/DDBJ databases">
        <authorList>
            <person name="Tran Van P."/>
        </authorList>
    </citation>
    <scope>NUCLEOTIDE SEQUENCE</scope>
</reference>
<feature type="compositionally biased region" description="Polar residues" evidence="1">
    <location>
        <begin position="79"/>
        <end position="118"/>
    </location>
</feature>
<comment type="caution">
    <text evidence="2">The sequence shown here is derived from an EMBL/GenBank/DDBJ whole genome shotgun (WGS) entry which is preliminary data.</text>
</comment>
<gene>
    <name evidence="2" type="ORF">TPAB3V08_LOCUS13049</name>
</gene>
<proteinExistence type="predicted"/>
<sequence length="289" mass="31806">VWSPSQRQTATTPGEPAAPSEEDKREDGVTIPVWTPKSSPVAERKEFRPVSFESPTLPRKNRSASATNIAPFAPEETKQSPPSSKSQVTTPVQPLWQQENDTSLQSPLSEKSAASSTLTSTFERRLVQSQSAPVSGLSSLASSSVKLPRAQNPTITLLQKARGLRILPSHYFRRPEVSGLSSLASSSVKLPRAQNPTITLLQKAREGQLPRGAHYLDHKMNSSDGDKGYTNPNEILYTVKKEYEAERDGDSRKKVVDLTPRKYEGIGPTTRDGIPIVLRSVRQTFHLLL</sequence>
<feature type="region of interest" description="Disordered" evidence="1">
    <location>
        <begin position="1"/>
        <end position="118"/>
    </location>
</feature>
<feature type="non-terminal residue" evidence="2">
    <location>
        <position position="1"/>
    </location>
</feature>
<feature type="compositionally biased region" description="Polar residues" evidence="1">
    <location>
        <begin position="1"/>
        <end position="12"/>
    </location>
</feature>
<dbReference type="Proteomes" id="UP001153148">
    <property type="component" value="Unassembled WGS sequence"/>
</dbReference>
<keyword evidence="3" id="KW-1185">Reference proteome</keyword>
<accession>A0ABN7PHB6</accession>
<name>A0ABN7PHB6_TIMPD</name>